<evidence type="ECO:0000256" key="2">
    <source>
        <dbReference type="ARBA" id="ARBA00022567"/>
    </source>
</evidence>
<keyword evidence="2" id="KW-0113">Calvin cycle</keyword>
<dbReference type="PANTHER" id="PTHR30304">
    <property type="entry name" value="D-TAGATOSE-1,6-BISPHOSPHATE ALDOLASE"/>
    <property type="match status" value="1"/>
</dbReference>
<dbReference type="PIRSF" id="PIRSF001359">
    <property type="entry name" value="F_bP_aldolase_II"/>
    <property type="match status" value="1"/>
</dbReference>
<accession>A0ABW9YBJ8</accession>
<dbReference type="InterPro" id="IPR013785">
    <property type="entry name" value="Aldolase_TIM"/>
</dbReference>
<gene>
    <name evidence="3" type="ORF">GU920_18415</name>
</gene>
<dbReference type="PANTHER" id="PTHR30304:SF0">
    <property type="entry name" value="D-TAGATOSE-1,6-BISPHOSPHATE ALDOLASE SUBUNIT GATY-RELATED"/>
    <property type="match status" value="1"/>
</dbReference>
<name>A0ABW9YBJ8_9RHOB</name>
<dbReference type="EMBL" id="JAAATW010000006">
    <property type="protein sequence ID" value="NBE09521.1"/>
    <property type="molecule type" value="Genomic_DNA"/>
</dbReference>
<comment type="caution">
    <text evidence="3">The sequence shown here is derived from an EMBL/GenBank/DDBJ whole genome shotgun (WGS) entry which is preliminary data.</text>
</comment>
<sequence>MTLATLAQVLQPALRHGYAVPGLVCLGWEDMRAYTDAAQAEQAPLILQAGPGCRAHTPLPILAAMFRHLAASVDVPIVAHLDHAESLDECKAALDAGFTSVMFDGSRLPLEDNIARTADVAALAHAAAASCEGEIGFVGYAAGAASLGTDAAEAARFARETRIDAMAVSIGNVHLQTQPGTGLDLDRLAAIERRTATPLVIHGGSGVPPDQRAHLAARSHICKFNIGTELRQVFGRSLRDILAAHPDRFDRIEILRETEPPLTSAARAVIQSLGASHRAALSAGPTRPA</sequence>
<reference evidence="4" key="1">
    <citation type="submission" date="2020-01" db="EMBL/GenBank/DDBJ databases">
        <title>Sphingomonas sp. strain CSW-10.</title>
        <authorList>
            <person name="Chen W.-M."/>
        </authorList>
    </citation>
    <scope>NUCLEOTIDE SEQUENCE [LARGE SCALE GENOMIC DNA]</scope>
    <source>
        <strain evidence="4">CCP-1</strain>
    </source>
</reference>
<dbReference type="Gene3D" id="3.20.20.70">
    <property type="entry name" value="Aldolase class I"/>
    <property type="match status" value="1"/>
</dbReference>
<keyword evidence="4" id="KW-1185">Reference proteome</keyword>
<dbReference type="SUPFAM" id="SSF51569">
    <property type="entry name" value="Aldolase"/>
    <property type="match status" value="1"/>
</dbReference>
<organism evidence="3 4">
    <name type="scientific">Paragemmobacter ruber</name>
    <dbReference type="NCBI Taxonomy" id="1985673"/>
    <lineage>
        <taxon>Bacteria</taxon>
        <taxon>Pseudomonadati</taxon>
        <taxon>Pseudomonadota</taxon>
        <taxon>Alphaproteobacteria</taxon>
        <taxon>Rhodobacterales</taxon>
        <taxon>Paracoccaceae</taxon>
        <taxon>Paragemmobacter</taxon>
    </lineage>
</organism>
<comment type="pathway">
    <text evidence="1">Carbohydrate biosynthesis; Calvin cycle.</text>
</comment>
<dbReference type="Proteomes" id="UP001517376">
    <property type="component" value="Unassembled WGS sequence"/>
</dbReference>
<dbReference type="InterPro" id="IPR000771">
    <property type="entry name" value="FBA_II"/>
</dbReference>
<evidence type="ECO:0000256" key="1">
    <source>
        <dbReference type="ARBA" id="ARBA00005215"/>
    </source>
</evidence>
<dbReference type="Pfam" id="PF01116">
    <property type="entry name" value="F_bP_aldolase"/>
    <property type="match status" value="1"/>
</dbReference>
<evidence type="ECO:0000313" key="3">
    <source>
        <dbReference type="EMBL" id="NBE09521.1"/>
    </source>
</evidence>
<dbReference type="InterPro" id="IPR050246">
    <property type="entry name" value="Class_II_FBP_aldolase"/>
</dbReference>
<protein>
    <submittedName>
        <fullName evidence="3">Class II fructose-bisphosphate aldolase</fullName>
    </submittedName>
</protein>
<evidence type="ECO:0000313" key="4">
    <source>
        <dbReference type="Proteomes" id="UP001517376"/>
    </source>
</evidence>
<proteinExistence type="predicted"/>
<dbReference type="RefSeq" id="WP_161768571.1">
    <property type="nucleotide sequence ID" value="NZ_JAAATW010000006.1"/>
</dbReference>